<sequence>MSSHDLLKEIETLIKSYDWTEEVRFNWLRNFGKTLVFFQNPDYALEFDALNQAESLYPRGILAINGLLNRNCANEIKIAGIKKILRDKGYDGEDEEKSWLRTDNTHTVYGQLARMIANYEKNESCYIPIKL</sequence>
<keyword evidence="2" id="KW-1185">Reference proteome</keyword>
<dbReference type="Proteomes" id="UP000201728">
    <property type="component" value="Chromosome"/>
</dbReference>
<dbReference type="OrthoDB" id="5644293at2"/>
<name>A0A222P1A6_9GAMM</name>
<protein>
    <submittedName>
        <fullName evidence="1">Uncharacterized protein</fullName>
    </submittedName>
</protein>
<gene>
    <name evidence="1" type="ORF">clem_05380</name>
</gene>
<dbReference type="KEGG" id="lcd:clem_05380"/>
<evidence type="ECO:0000313" key="2">
    <source>
        <dbReference type="Proteomes" id="UP000201728"/>
    </source>
</evidence>
<accession>A0A222P1A6</accession>
<dbReference type="AlphaFoldDB" id="A0A222P1A6"/>
<organism evidence="1 2">
    <name type="scientific">Legionella clemsonensis</name>
    <dbReference type="NCBI Taxonomy" id="1867846"/>
    <lineage>
        <taxon>Bacteria</taxon>
        <taxon>Pseudomonadati</taxon>
        <taxon>Pseudomonadota</taxon>
        <taxon>Gammaproteobacteria</taxon>
        <taxon>Legionellales</taxon>
        <taxon>Legionellaceae</taxon>
        <taxon>Legionella</taxon>
    </lineage>
</organism>
<proteinExistence type="predicted"/>
<dbReference type="EMBL" id="CP016397">
    <property type="protein sequence ID" value="ASQ45632.1"/>
    <property type="molecule type" value="Genomic_DNA"/>
</dbReference>
<evidence type="ECO:0000313" key="1">
    <source>
        <dbReference type="EMBL" id="ASQ45632.1"/>
    </source>
</evidence>
<dbReference type="RefSeq" id="WP_094090671.1">
    <property type="nucleotide sequence ID" value="NZ_CP016397.1"/>
</dbReference>
<reference evidence="2" key="1">
    <citation type="submission" date="2016-07" db="EMBL/GenBank/DDBJ databases">
        <authorList>
            <person name="Florea S."/>
            <person name="Webb J.S."/>
            <person name="Jaromczyk J."/>
            <person name="Schardl C.L."/>
        </authorList>
    </citation>
    <scope>NUCLEOTIDE SEQUENCE [LARGE SCALE GENOMIC DNA]</scope>
    <source>
        <strain evidence="2">CDC-D5610</strain>
    </source>
</reference>